<keyword evidence="3" id="KW-1185">Reference proteome</keyword>
<proteinExistence type="predicted"/>
<evidence type="ECO:0000256" key="1">
    <source>
        <dbReference type="SAM" id="SignalP"/>
    </source>
</evidence>
<sequence length="90" mass="9267">MRKFLPAAAALALFISSAALAEPVGKIQLSGQVLAPAACRAESDAIRKPADFKLFCGVARNGVAATPVHSVSISPINGSAKAFVIQITYL</sequence>
<organism evidence="2 3">
    <name type="scientific">Achromobacter seleniivolatilans</name>
    <dbReference type="NCBI Taxonomy" id="3047478"/>
    <lineage>
        <taxon>Bacteria</taxon>
        <taxon>Pseudomonadati</taxon>
        <taxon>Pseudomonadota</taxon>
        <taxon>Betaproteobacteria</taxon>
        <taxon>Burkholderiales</taxon>
        <taxon>Alcaligenaceae</taxon>
        <taxon>Achromobacter</taxon>
    </lineage>
</organism>
<dbReference type="EMBL" id="CP132976">
    <property type="protein sequence ID" value="WMD20808.1"/>
    <property type="molecule type" value="Genomic_DNA"/>
</dbReference>
<evidence type="ECO:0000313" key="2">
    <source>
        <dbReference type="EMBL" id="WMD20808.1"/>
    </source>
</evidence>
<reference evidence="2 3" key="1">
    <citation type="submission" date="2023-08" db="EMBL/GenBank/DDBJ databases">
        <title>Achromobacter seleniivolatilans sp. nov., isolated from seleniferous soil.</title>
        <authorList>
            <person name="Zhang S."/>
            <person name="Li K."/>
            <person name="Peng J."/>
            <person name="Zhao Q."/>
            <person name="Wang H."/>
            <person name="Guo Y."/>
        </authorList>
    </citation>
    <scope>NUCLEOTIDE SEQUENCE [LARGE SCALE GENOMIC DNA]</scope>
    <source>
        <strain evidence="2 3">R39</strain>
    </source>
</reference>
<accession>A0ABY9M2H8</accession>
<evidence type="ECO:0000313" key="3">
    <source>
        <dbReference type="Proteomes" id="UP001234798"/>
    </source>
</evidence>
<feature type="signal peptide" evidence="1">
    <location>
        <begin position="1"/>
        <end position="21"/>
    </location>
</feature>
<dbReference type="RefSeq" id="WP_306944260.1">
    <property type="nucleotide sequence ID" value="NZ_CP132976.1"/>
</dbReference>
<evidence type="ECO:0008006" key="4">
    <source>
        <dbReference type="Google" id="ProtNLM"/>
    </source>
</evidence>
<keyword evidence="1" id="KW-0732">Signal</keyword>
<name>A0ABY9M2H8_9BURK</name>
<dbReference type="Proteomes" id="UP001234798">
    <property type="component" value="Chromosome"/>
</dbReference>
<gene>
    <name evidence="2" type="ORF">RAS12_00090</name>
</gene>
<feature type="chain" id="PRO_5046920396" description="Type 1 fimbrial protein" evidence="1">
    <location>
        <begin position="22"/>
        <end position="90"/>
    </location>
</feature>
<protein>
    <recommendedName>
        <fullName evidence="4">Type 1 fimbrial protein</fullName>
    </recommendedName>
</protein>